<evidence type="ECO:0000313" key="1">
    <source>
        <dbReference type="Proteomes" id="UP000887566"/>
    </source>
</evidence>
<dbReference type="Proteomes" id="UP000887566">
    <property type="component" value="Unplaced"/>
</dbReference>
<protein>
    <submittedName>
        <fullName evidence="2">Uncharacterized protein</fullName>
    </submittedName>
</protein>
<dbReference type="AlphaFoldDB" id="A0A914WIA5"/>
<accession>A0A914WIA5</accession>
<name>A0A914WIA5_9BILA</name>
<reference evidence="2" key="1">
    <citation type="submission" date="2022-11" db="UniProtKB">
        <authorList>
            <consortium name="WormBaseParasite"/>
        </authorList>
    </citation>
    <scope>IDENTIFICATION</scope>
</reference>
<keyword evidence="1" id="KW-1185">Reference proteome</keyword>
<organism evidence="1 2">
    <name type="scientific">Plectus sambesii</name>
    <dbReference type="NCBI Taxonomy" id="2011161"/>
    <lineage>
        <taxon>Eukaryota</taxon>
        <taxon>Metazoa</taxon>
        <taxon>Ecdysozoa</taxon>
        <taxon>Nematoda</taxon>
        <taxon>Chromadorea</taxon>
        <taxon>Plectida</taxon>
        <taxon>Plectina</taxon>
        <taxon>Plectoidea</taxon>
        <taxon>Plectidae</taxon>
        <taxon>Plectus</taxon>
    </lineage>
</organism>
<evidence type="ECO:0000313" key="2">
    <source>
        <dbReference type="WBParaSite" id="PSAMB.scaffold397size53249.g5280.t1"/>
    </source>
</evidence>
<proteinExistence type="predicted"/>
<sequence length="292" mass="32398">MLASTARRCILQSTKCHPSPAAVLIACRGLSSGDKASSRGQLPIFLPDRSPADSDADFDAAAVHAKLCEAGKKRMEQIIERQNSGAPKVKAFYLADRPFRASFLQPNGSRLSALFNDLGVVWSLTKASLVNMKVFSEFSMGDMVEAYEQAVMVIVRKIAEGKGNELVEHNLMTDEAFKAIEPMISKLDSDQLRLLEISPGDFSLRSPLLTKVDMRQTDDGNVYLSYFIFDTALFAADKLELAGTRSDAKLIVKKNYPFDVPKQIYINLEFERQIAPVMSDFIVSKFNFIVVP</sequence>
<dbReference type="WBParaSite" id="PSAMB.scaffold397size53249.g5280.t1">
    <property type="protein sequence ID" value="PSAMB.scaffold397size53249.g5280.t1"/>
    <property type="gene ID" value="PSAMB.scaffold397size53249.g5280"/>
</dbReference>
<dbReference type="PROSITE" id="PS51257">
    <property type="entry name" value="PROKAR_LIPOPROTEIN"/>
    <property type="match status" value="1"/>
</dbReference>